<dbReference type="RefSeq" id="WP_066312772.1">
    <property type="nucleotide sequence ID" value="NZ_LQRT01000007.1"/>
</dbReference>
<evidence type="ECO:0000313" key="2">
    <source>
        <dbReference type="Proteomes" id="UP000076715"/>
    </source>
</evidence>
<proteinExistence type="predicted"/>
<evidence type="ECO:0000313" key="1">
    <source>
        <dbReference type="EMBL" id="KZS41063.1"/>
    </source>
</evidence>
<sequence length="175" mass="20887">MKLLILISSIFIYCGGIKAQNTDLYKKYKYEDFLKVKTIDSGYNYVKTIHRKINTDYDYRKNQDDVIVRVLLINNGDDKGIEIIPIDETNNFRKDIIRTLIIANENLTKNDSEKYITEFNITYDYEPHMENWQWKKELPKIRLPLYKTKVKTVTINCEVDKKTGERFSKQEVKEK</sequence>
<gene>
    <name evidence="1" type="ORF">AWE51_23180</name>
</gene>
<reference evidence="1 2" key="1">
    <citation type="submission" date="2016-01" db="EMBL/GenBank/DDBJ databases">
        <title>The draft genome sequence of Aquimarina sp. RZW4-3-2.</title>
        <authorList>
            <person name="Wang Y."/>
        </authorList>
    </citation>
    <scope>NUCLEOTIDE SEQUENCE [LARGE SCALE GENOMIC DNA]</scope>
    <source>
        <strain evidence="1 2">RZW4-3-2</strain>
    </source>
</reference>
<dbReference type="Proteomes" id="UP000076715">
    <property type="component" value="Unassembled WGS sequence"/>
</dbReference>
<organism evidence="1 2">
    <name type="scientific">Aquimarina aggregata</name>
    <dbReference type="NCBI Taxonomy" id="1642818"/>
    <lineage>
        <taxon>Bacteria</taxon>
        <taxon>Pseudomonadati</taxon>
        <taxon>Bacteroidota</taxon>
        <taxon>Flavobacteriia</taxon>
        <taxon>Flavobacteriales</taxon>
        <taxon>Flavobacteriaceae</taxon>
        <taxon>Aquimarina</taxon>
    </lineage>
</organism>
<name>A0A163B591_9FLAO</name>
<protein>
    <submittedName>
        <fullName evidence="1">Uncharacterized protein</fullName>
    </submittedName>
</protein>
<accession>A0A163B591</accession>
<dbReference type="EMBL" id="LQRT01000007">
    <property type="protein sequence ID" value="KZS41063.1"/>
    <property type="molecule type" value="Genomic_DNA"/>
</dbReference>
<comment type="caution">
    <text evidence="1">The sequence shown here is derived from an EMBL/GenBank/DDBJ whole genome shotgun (WGS) entry which is preliminary data.</text>
</comment>
<keyword evidence="2" id="KW-1185">Reference proteome</keyword>
<dbReference type="STRING" id="1642818.AWE51_23180"/>
<dbReference type="AlphaFoldDB" id="A0A163B591"/>
<dbReference type="OrthoDB" id="9915337at2"/>